<accession>A0ABV2I8Y0</accession>
<reference evidence="1 2" key="1">
    <citation type="submission" date="2024-06" db="EMBL/GenBank/DDBJ databases">
        <title>Genomic Encyclopedia of Type Strains, Phase IV (KMG-IV): sequencing the most valuable type-strain genomes for metagenomic binning, comparative biology and taxonomic classification.</title>
        <authorList>
            <person name="Goeker M."/>
        </authorList>
    </citation>
    <scope>NUCLEOTIDE SEQUENCE [LARGE SCALE GENOMIC DNA]</scope>
    <source>
        <strain evidence="1 2">DSM 28102</strain>
    </source>
</reference>
<dbReference type="RefSeq" id="WP_354433078.1">
    <property type="nucleotide sequence ID" value="NZ_JBEPLY010000002.1"/>
</dbReference>
<protein>
    <submittedName>
        <fullName evidence="1">Uncharacterized protein</fullName>
    </submittedName>
</protein>
<name>A0ABV2I8Y0_9HYPH</name>
<sequence>MNVGYEFSGLVLASYQSGRYAEGLSFLEKSGPTVTGLSSLIGAAMLCNIKEPERAARTLQEVSPYVIGNFAQILRARHWSEDIIEKLDSDIRGCKKIQPILKNRSAKTSPHSIAYHLR</sequence>
<proteinExistence type="predicted"/>
<keyword evidence="2" id="KW-1185">Reference proteome</keyword>
<organism evidence="1 2">
    <name type="scientific">Martelella mangrovi</name>
    <dbReference type="NCBI Taxonomy" id="1397477"/>
    <lineage>
        <taxon>Bacteria</taxon>
        <taxon>Pseudomonadati</taxon>
        <taxon>Pseudomonadota</taxon>
        <taxon>Alphaproteobacteria</taxon>
        <taxon>Hyphomicrobiales</taxon>
        <taxon>Aurantimonadaceae</taxon>
        <taxon>Martelella</taxon>
    </lineage>
</organism>
<dbReference type="Proteomes" id="UP001549164">
    <property type="component" value="Unassembled WGS sequence"/>
</dbReference>
<dbReference type="EMBL" id="JBEPLY010000002">
    <property type="protein sequence ID" value="MET3598717.1"/>
    <property type="molecule type" value="Genomic_DNA"/>
</dbReference>
<evidence type="ECO:0000313" key="1">
    <source>
        <dbReference type="EMBL" id="MET3598717.1"/>
    </source>
</evidence>
<comment type="caution">
    <text evidence="1">The sequence shown here is derived from an EMBL/GenBank/DDBJ whole genome shotgun (WGS) entry which is preliminary data.</text>
</comment>
<evidence type="ECO:0000313" key="2">
    <source>
        <dbReference type="Proteomes" id="UP001549164"/>
    </source>
</evidence>
<gene>
    <name evidence="1" type="ORF">ABID12_000644</name>
</gene>